<dbReference type="CDD" id="cd02440">
    <property type="entry name" value="AdoMet_MTases"/>
    <property type="match status" value="1"/>
</dbReference>
<dbReference type="Gene3D" id="3.40.50.150">
    <property type="entry name" value="Vaccinia Virus protein VP39"/>
    <property type="match status" value="1"/>
</dbReference>
<dbReference type="HAMAP" id="MF_01872">
    <property type="entry name" value="tRNA_methyltr_YfiC"/>
    <property type="match status" value="1"/>
</dbReference>
<dbReference type="InterPro" id="IPR050210">
    <property type="entry name" value="tRNA_Adenine-N(6)_MTase"/>
</dbReference>
<sequence>MTMSNGFQFKQFFIQHNKCAMKVNTDGILLGAIAYIENAQQILDLGTGSGLVALMLAQRTSETCQITALELEPNACRQAGENVKKSVWANRISVLQGDVMQQQFEQKFDLIVSNPPYFEHSLASQTEQRDLARAIQQHTHFDWLKQAKSWLAEKGRITLILPTDVAEKLISQSEKMGLYCTEQWTIFTKLEKAPKRSIVSFRLQERRCVQRKLVIYDRNNCYTAEFKRITRDFYLNF</sequence>
<keyword evidence="4 6" id="KW-0949">S-adenosyl-L-methionine</keyword>
<dbReference type="EMBL" id="CP055306">
    <property type="protein sequence ID" value="QLB41276.1"/>
    <property type="molecule type" value="Genomic_DNA"/>
</dbReference>
<accession>A0A7D5HV02</accession>
<dbReference type="SUPFAM" id="SSF53335">
    <property type="entry name" value="S-adenosyl-L-methionine-dependent methyltransferases"/>
    <property type="match status" value="1"/>
</dbReference>
<gene>
    <name evidence="8" type="ORF">HV559_03385</name>
</gene>
<reference evidence="8 9" key="1">
    <citation type="submission" date="2020-06" db="EMBL/GenBank/DDBJ databases">
        <title>Mannheimia pernigra sp. nov. isolated from bovine respiratory tract.</title>
        <authorList>
            <person name="Kuhnert P."/>
            <person name="Akarsu-Egger H."/>
        </authorList>
    </citation>
    <scope>NUCLEOTIDE SEQUENCE [LARGE SCALE GENOMIC DNA]</scope>
    <source>
        <strain evidence="8 9">BNO311</strain>
    </source>
</reference>
<comment type="catalytic activity">
    <reaction evidence="6">
        <text>adenosine(37) in tRNA1(Val) + S-adenosyl-L-methionine = N(6)-methyladenosine(37) in tRNA1(Val) + S-adenosyl-L-homocysteine + H(+)</text>
        <dbReference type="Rhea" id="RHEA:43160"/>
        <dbReference type="Rhea" id="RHEA-COMP:10369"/>
        <dbReference type="Rhea" id="RHEA-COMP:10370"/>
        <dbReference type="ChEBI" id="CHEBI:15378"/>
        <dbReference type="ChEBI" id="CHEBI:57856"/>
        <dbReference type="ChEBI" id="CHEBI:59789"/>
        <dbReference type="ChEBI" id="CHEBI:74411"/>
        <dbReference type="ChEBI" id="CHEBI:74449"/>
        <dbReference type="EC" id="2.1.1.223"/>
    </reaction>
</comment>
<dbReference type="GO" id="GO:0005737">
    <property type="term" value="C:cytoplasm"/>
    <property type="evidence" value="ECO:0007669"/>
    <property type="project" value="UniProtKB-SubCell"/>
</dbReference>
<dbReference type="GO" id="GO:0008033">
    <property type="term" value="P:tRNA processing"/>
    <property type="evidence" value="ECO:0007669"/>
    <property type="project" value="UniProtKB-UniRule"/>
</dbReference>
<keyword evidence="3 6" id="KW-0808">Transferase</keyword>
<evidence type="ECO:0000256" key="2">
    <source>
        <dbReference type="ARBA" id="ARBA00022603"/>
    </source>
</evidence>
<dbReference type="Pfam" id="PF05175">
    <property type="entry name" value="MTS"/>
    <property type="match status" value="1"/>
</dbReference>
<organism evidence="8 9">
    <name type="scientific">Mannheimia pernigra</name>
    <dbReference type="NCBI Taxonomy" id="111844"/>
    <lineage>
        <taxon>Bacteria</taxon>
        <taxon>Pseudomonadati</taxon>
        <taxon>Pseudomonadota</taxon>
        <taxon>Gammaproteobacteria</taxon>
        <taxon>Pasteurellales</taxon>
        <taxon>Pasteurellaceae</taxon>
        <taxon>Mannheimia</taxon>
    </lineage>
</organism>
<dbReference type="Proteomes" id="UP000509660">
    <property type="component" value="Chromosome"/>
</dbReference>
<dbReference type="InterPro" id="IPR007848">
    <property type="entry name" value="Small_mtfrase_dom"/>
</dbReference>
<dbReference type="AlphaFoldDB" id="A0A7D5HV02"/>
<dbReference type="GO" id="GO:0032259">
    <property type="term" value="P:methylation"/>
    <property type="evidence" value="ECO:0007669"/>
    <property type="project" value="UniProtKB-KW"/>
</dbReference>
<keyword evidence="1 6" id="KW-0963">Cytoplasm</keyword>
<dbReference type="GO" id="GO:0003676">
    <property type="term" value="F:nucleic acid binding"/>
    <property type="evidence" value="ECO:0007669"/>
    <property type="project" value="InterPro"/>
</dbReference>
<dbReference type="InterPro" id="IPR002052">
    <property type="entry name" value="DNA_methylase_N6_adenine_CS"/>
</dbReference>
<name>A0A7D5HV02_9PAST</name>
<comment type="similarity">
    <text evidence="6">Belongs to the methyltransferase superfamily. tRNA (adenine-N(6)-)-methyltransferase family.</text>
</comment>
<comment type="function">
    <text evidence="6">Specifically methylates the adenine in position 37 of tRNA(1)(Val) (anticodon cmo5UAC).</text>
</comment>
<proteinExistence type="inferred from homology"/>
<evidence type="ECO:0000313" key="9">
    <source>
        <dbReference type="Proteomes" id="UP000509660"/>
    </source>
</evidence>
<keyword evidence="5 6" id="KW-0819">tRNA processing</keyword>
<dbReference type="EC" id="2.1.1.223" evidence="6"/>
<evidence type="ECO:0000256" key="4">
    <source>
        <dbReference type="ARBA" id="ARBA00022691"/>
    </source>
</evidence>
<evidence type="ECO:0000256" key="1">
    <source>
        <dbReference type="ARBA" id="ARBA00022490"/>
    </source>
</evidence>
<dbReference type="PANTHER" id="PTHR47739">
    <property type="entry name" value="TRNA1(VAL) (ADENINE(37)-N6)-METHYLTRANSFERASE"/>
    <property type="match status" value="1"/>
</dbReference>
<dbReference type="PROSITE" id="PS00092">
    <property type="entry name" value="N6_MTASE"/>
    <property type="match status" value="1"/>
</dbReference>
<evidence type="ECO:0000313" key="8">
    <source>
        <dbReference type="EMBL" id="QLB41276.1"/>
    </source>
</evidence>
<dbReference type="GO" id="GO:0016430">
    <property type="term" value="F:tRNA (adenine-N6)-methyltransferase activity"/>
    <property type="evidence" value="ECO:0007669"/>
    <property type="project" value="UniProtKB-UniRule"/>
</dbReference>
<dbReference type="InterPro" id="IPR022882">
    <property type="entry name" value="tRNA_adenine-N6_MeTrfase"/>
</dbReference>
<feature type="domain" description="Methyltransferase small" evidence="7">
    <location>
        <begin position="38"/>
        <end position="160"/>
    </location>
</feature>
<protein>
    <recommendedName>
        <fullName evidence="6">tRNA1(Val) (adenine(37)-N6)-methyltransferase</fullName>
        <ecNumber evidence="6">2.1.1.223</ecNumber>
    </recommendedName>
    <alternativeName>
        <fullName evidence="6">tRNA m6A37 methyltransferase</fullName>
    </alternativeName>
</protein>
<dbReference type="InterPro" id="IPR029063">
    <property type="entry name" value="SAM-dependent_MTases_sf"/>
</dbReference>
<keyword evidence="2 6" id="KW-0489">Methyltransferase</keyword>
<evidence type="ECO:0000256" key="3">
    <source>
        <dbReference type="ARBA" id="ARBA00022679"/>
    </source>
</evidence>
<dbReference type="RefSeq" id="WP_176810368.1">
    <property type="nucleotide sequence ID" value="NZ_CP055306.1"/>
</dbReference>
<dbReference type="PRINTS" id="PR00507">
    <property type="entry name" value="N12N6MTFRASE"/>
</dbReference>
<dbReference type="PANTHER" id="PTHR47739:SF1">
    <property type="entry name" value="TRNA1(VAL) (ADENINE(37)-N6)-METHYLTRANSFERASE"/>
    <property type="match status" value="1"/>
</dbReference>
<evidence type="ECO:0000256" key="5">
    <source>
        <dbReference type="ARBA" id="ARBA00022694"/>
    </source>
</evidence>
<evidence type="ECO:0000259" key="7">
    <source>
        <dbReference type="Pfam" id="PF05175"/>
    </source>
</evidence>
<evidence type="ECO:0000256" key="6">
    <source>
        <dbReference type="HAMAP-Rule" id="MF_01872"/>
    </source>
</evidence>
<comment type="subcellular location">
    <subcellularLocation>
        <location evidence="6">Cytoplasm</location>
    </subcellularLocation>
</comment>
<keyword evidence="9" id="KW-1185">Reference proteome</keyword>